<feature type="region of interest" description="Disordered" evidence="1">
    <location>
        <begin position="110"/>
        <end position="168"/>
    </location>
</feature>
<evidence type="ECO:0000256" key="1">
    <source>
        <dbReference type="SAM" id="MobiDB-lite"/>
    </source>
</evidence>
<evidence type="ECO:0000313" key="2">
    <source>
        <dbReference type="EMBL" id="SJL07241.1"/>
    </source>
</evidence>
<feature type="compositionally biased region" description="Basic and acidic residues" evidence="1">
    <location>
        <begin position="113"/>
        <end position="168"/>
    </location>
</feature>
<organism evidence="2 3">
    <name type="scientific">Armillaria ostoyae</name>
    <name type="common">Armillaria root rot fungus</name>
    <dbReference type="NCBI Taxonomy" id="47428"/>
    <lineage>
        <taxon>Eukaryota</taxon>
        <taxon>Fungi</taxon>
        <taxon>Dikarya</taxon>
        <taxon>Basidiomycota</taxon>
        <taxon>Agaricomycotina</taxon>
        <taxon>Agaricomycetes</taxon>
        <taxon>Agaricomycetidae</taxon>
        <taxon>Agaricales</taxon>
        <taxon>Marasmiineae</taxon>
        <taxon>Physalacriaceae</taxon>
        <taxon>Armillaria</taxon>
    </lineage>
</organism>
<feature type="compositionally biased region" description="Basic and acidic residues" evidence="1">
    <location>
        <begin position="243"/>
        <end position="255"/>
    </location>
</feature>
<accession>A0A284REP3</accession>
<name>A0A284REP3_ARMOS</name>
<sequence length="255" mass="29084">MSFSIEYCHSVTPKLYEPTPTPPELTFEEYKVLMSEQASVEENDSVAMGVHEEWKVVKAKEAYLEKLKVDKEAQAEKLKVLQKKKEEQKAEEKWQVDEKECLQLADLQQKADATVKKKQDDLQKKKEKEEKEAVKRAEEAAAAELLREEKEMDVDTKEEMSESSKENALKKLKEIWDRKQKVMAPAVSTVEKNKKRKRATKSASVVESEAEEVPGPSKRVKMEVSGPVEGEEELSGSKRCMHCRQDSEEASVHAG</sequence>
<dbReference type="Proteomes" id="UP000219338">
    <property type="component" value="Unassembled WGS sequence"/>
</dbReference>
<evidence type="ECO:0000313" key="3">
    <source>
        <dbReference type="Proteomes" id="UP000219338"/>
    </source>
</evidence>
<reference evidence="3" key="1">
    <citation type="journal article" date="2017" name="Nat. Ecol. Evol.">
        <title>Genome expansion and lineage-specific genetic innovations in the forest pathogenic fungi Armillaria.</title>
        <authorList>
            <person name="Sipos G."/>
            <person name="Prasanna A.N."/>
            <person name="Walter M.C."/>
            <person name="O'Connor E."/>
            <person name="Balint B."/>
            <person name="Krizsan K."/>
            <person name="Kiss B."/>
            <person name="Hess J."/>
            <person name="Varga T."/>
            <person name="Slot J."/>
            <person name="Riley R."/>
            <person name="Boka B."/>
            <person name="Rigling D."/>
            <person name="Barry K."/>
            <person name="Lee J."/>
            <person name="Mihaltcheva S."/>
            <person name="LaButti K."/>
            <person name="Lipzen A."/>
            <person name="Waldron R."/>
            <person name="Moloney N.M."/>
            <person name="Sperisen C."/>
            <person name="Kredics L."/>
            <person name="Vagvoelgyi C."/>
            <person name="Patrignani A."/>
            <person name="Fitzpatrick D."/>
            <person name="Nagy I."/>
            <person name="Doyle S."/>
            <person name="Anderson J.B."/>
            <person name="Grigoriev I.V."/>
            <person name="Gueldener U."/>
            <person name="Muensterkoetter M."/>
            <person name="Nagy L.G."/>
        </authorList>
    </citation>
    <scope>NUCLEOTIDE SEQUENCE [LARGE SCALE GENOMIC DNA]</scope>
    <source>
        <strain evidence="3">C18/9</strain>
    </source>
</reference>
<dbReference type="AlphaFoldDB" id="A0A284REP3"/>
<gene>
    <name evidence="2" type="ORF">ARMOST_10584</name>
</gene>
<feature type="region of interest" description="Disordered" evidence="1">
    <location>
        <begin position="188"/>
        <end position="255"/>
    </location>
</feature>
<dbReference type="EMBL" id="FUEG01000008">
    <property type="protein sequence ID" value="SJL07241.1"/>
    <property type="molecule type" value="Genomic_DNA"/>
</dbReference>
<protein>
    <submittedName>
        <fullName evidence="2">Uncharacterized protein</fullName>
    </submittedName>
</protein>
<keyword evidence="3" id="KW-1185">Reference proteome</keyword>
<proteinExistence type="predicted"/>